<dbReference type="InterPro" id="IPR027417">
    <property type="entry name" value="P-loop_NTPase"/>
</dbReference>
<accession>A0ABY9CSN2</accession>
<gene>
    <name evidence="1" type="ORF">VitviT2T_016095</name>
</gene>
<dbReference type="InterPro" id="IPR043502">
    <property type="entry name" value="DNA/RNA_pol_sf"/>
</dbReference>
<dbReference type="SUPFAM" id="SSF52540">
    <property type="entry name" value="P-loop containing nucleoside triphosphate hydrolases"/>
    <property type="match status" value="1"/>
</dbReference>
<dbReference type="PANTHER" id="PTHR11439">
    <property type="entry name" value="GAG-POL-RELATED RETROTRANSPOSON"/>
    <property type="match status" value="1"/>
</dbReference>
<keyword evidence="2" id="KW-1185">Reference proteome</keyword>
<evidence type="ECO:0000313" key="1">
    <source>
        <dbReference type="EMBL" id="WJZ97494.1"/>
    </source>
</evidence>
<proteinExistence type="predicted"/>
<dbReference type="Gene3D" id="3.40.50.300">
    <property type="entry name" value="P-loop containing nucleotide triphosphate hydrolases"/>
    <property type="match status" value="1"/>
</dbReference>
<reference evidence="1 2" key="1">
    <citation type="journal article" date="2023" name="Hortic Res">
        <title>The complete reference genome for grapevine (Vitis vinifera L.) genetics and breeding.</title>
        <authorList>
            <person name="Shi X."/>
            <person name="Cao S."/>
            <person name="Wang X."/>
            <person name="Huang S."/>
            <person name="Wang Y."/>
            <person name="Liu Z."/>
            <person name="Liu W."/>
            <person name="Leng X."/>
            <person name="Peng Y."/>
            <person name="Wang N."/>
            <person name="Wang Y."/>
            <person name="Ma Z."/>
            <person name="Xu X."/>
            <person name="Zhang F."/>
            <person name="Xue H."/>
            <person name="Zhong H."/>
            <person name="Wang Y."/>
            <person name="Zhang K."/>
            <person name="Velt A."/>
            <person name="Avia K."/>
            <person name="Holtgrawe D."/>
            <person name="Grimplet J."/>
            <person name="Matus J.T."/>
            <person name="Ware D."/>
            <person name="Wu X."/>
            <person name="Wang H."/>
            <person name="Liu C."/>
            <person name="Fang Y."/>
            <person name="Rustenholz C."/>
            <person name="Cheng Z."/>
            <person name="Xiao H."/>
            <person name="Zhou Y."/>
        </authorList>
    </citation>
    <scope>NUCLEOTIDE SEQUENCE [LARGE SCALE GENOMIC DNA]</scope>
    <source>
        <strain evidence="2">cv. Pinot noir / PN40024</strain>
        <tissue evidence="1">Leaf</tissue>
    </source>
</reference>
<protein>
    <submittedName>
        <fullName evidence="1">Uncharacterized protein</fullName>
    </submittedName>
</protein>
<dbReference type="Proteomes" id="UP001227230">
    <property type="component" value="Chromosome 10"/>
</dbReference>
<name>A0ABY9CSN2_VITVI</name>
<dbReference type="PANTHER" id="PTHR11439:SF489">
    <property type="entry name" value="RNA-DIRECTED DNA POLYMERASE"/>
    <property type="match status" value="1"/>
</dbReference>
<dbReference type="EMBL" id="CP126657">
    <property type="protein sequence ID" value="WJZ97494.1"/>
    <property type="molecule type" value="Genomic_DNA"/>
</dbReference>
<organism evidence="1 2">
    <name type="scientific">Vitis vinifera</name>
    <name type="common">Grape</name>
    <dbReference type="NCBI Taxonomy" id="29760"/>
    <lineage>
        <taxon>Eukaryota</taxon>
        <taxon>Viridiplantae</taxon>
        <taxon>Streptophyta</taxon>
        <taxon>Embryophyta</taxon>
        <taxon>Tracheophyta</taxon>
        <taxon>Spermatophyta</taxon>
        <taxon>Magnoliopsida</taxon>
        <taxon>eudicotyledons</taxon>
        <taxon>Gunneridae</taxon>
        <taxon>Pentapetalae</taxon>
        <taxon>rosids</taxon>
        <taxon>Vitales</taxon>
        <taxon>Vitaceae</taxon>
        <taxon>Viteae</taxon>
        <taxon>Vitis</taxon>
    </lineage>
</organism>
<dbReference type="CDD" id="cd09272">
    <property type="entry name" value="RNase_HI_RT_Ty1"/>
    <property type="match status" value="1"/>
</dbReference>
<evidence type="ECO:0000313" key="2">
    <source>
        <dbReference type="Proteomes" id="UP001227230"/>
    </source>
</evidence>
<dbReference type="SUPFAM" id="SSF56672">
    <property type="entry name" value="DNA/RNA polymerases"/>
    <property type="match status" value="1"/>
</dbReference>
<sequence length="288" mass="32203">MPLEQFTANMESLALRQSQLKSGTGEVSGQIGFLGSGGCYARKPPDFTVGLDVPLREVKELLFKESVVVVSTLRGCGKTTLVQKLCQDPDVKGTNTNMTSWHKDSIKDLGALSYFLDIEVLTTLFGVLLTQRHYISDLLAQTKMSGARPVATPLVTYRNLTLHSSIALTNCTEYRTLIGNLQYLCLTHPDILYAINKLSQFMHRLTSEHWNATKLLLRYLCGTLTHGLFLYKANTFSLHAFSDADWAGNKDNYTSMIAYIVYLGCHPISWSSKKQRTVARSSTKAEYR</sequence>